<protein>
    <submittedName>
        <fullName evidence="3">SRPBCC family protein</fullName>
    </submittedName>
</protein>
<accession>A0ABP8N5K0</accession>
<dbReference type="Proteomes" id="UP001500067">
    <property type="component" value="Unassembled WGS sequence"/>
</dbReference>
<gene>
    <name evidence="3" type="ORF">GCM10023093_06830</name>
</gene>
<comment type="similarity">
    <text evidence="1">Belongs to the AHA1 family.</text>
</comment>
<dbReference type="InterPro" id="IPR013538">
    <property type="entry name" value="ASHA1/2-like_C"/>
</dbReference>
<evidence type="ECO:0000256" key="1">
    <source>
        <dbReference type="ARBA" id="ARBA00006817"/>
    </source>
</evidence>
<dbReference type="EMBL" id="BAABFA010000005">
    <property type="protein sequence ID" value="GAA4461707.1"/>
    <property type="molecule type" value="Genomic_DNA"/>
</dbReference>
<evidence type="ECO:0000259" key="2">
    <source>
        <dbReference type="Pfam" id="PF08327"/>
    </source>
</evidence>
<name>A0ABP8N5K0_9BACT</name>
<keyword evidence="4" id="KW-1185">Reference proteome</keyword>
<evidence type="ECO:0000313" key="3">
    <source>
        <dbReference type="EMBL" id="GAA4461707.1"/>
    </source>
</evidence>
<proteinExistence type="inferred from homology"/>
<dbReference type="Pfam" id="PF08327">
    <property type="entry name" value="AHSA1"/>
    <property type="match status" value="1"/>
</dbReference>
<dbReference type="RefSeq" id="WP_345078560.1">
    <property type="nucleotide sequence ID" value="NZ_BAABFA010000005.1"/>
</dbReference>
<dbReference type="SUPFAM" id="SSF55961">
    <property type="entry name" value="Bet v1-like"/>
    <property type="match status" value="1"/>
</dbReference>
<dbReference type="InterPro" id="IPR023393">
    <property type="entry name" value="START-like_dom_sf"/>
</dbReference>
<evidence type="ECO:0000313" key="4">
    <source>
        <dbReference type="Proteomes" id="UP001500067"/>
    </source>
</evidence>
<sequence length="141" mass="15927">METSQTTKITIETSVNAPLATAWETWSGPAHIMKWNSASPDWHCPKAENDLRTGGTFSSRMEARDGSMGFDFGGVYDEVRHHEYIAYTMGDGRKVNVTFAPQGNGTHILQTFDAENMHPVEMQREGWQSIMNNHKTYTENL</sequence>
<comment type="caution">
    <text evidence="3">The sequence shown here is derived from an EMBL/GenBank/DDBJ whole genome shotgun (WGS) entry which is preliminary data.</text>
</comment>
<reference evidence="4" key="1">
    <citation type="journal article" date="2019" name="Int. J. Syst. Evol. Microbiol.">
        <title>The Global Catalogue of Microorganisms (GCM) 10K type strain sequencing project: providing services to taxonomists for standard genome sequencing and annotation.</title>
        <authorList>
            <consortium name="The Broad Institute Genomics Platform"/>
            <consortium name="The Broad Institute Genome Sequencing Center for Infectious Disease"/>
            <person name="Wu L."/>
            <person name="Ma J."/>
        </authorList>
    </citation>
    <scope>NUCLEOTIDE SEQUENCE [LARGE SCALE GENOMIC DNA]</scope>
    <source>
        <strain evidence="4">JCM 32105</strain>
    </source>
</reference>
<feature type="domain" description="Activator of Hsp90 ATPase homologue 1/2-like C-terminal" evidence="2">
    <location>
        <begin position="16"/>
        <end position="133"/>
    </location>
</feature>
<dbReference type="CDD" id="cd08897">
    <property type="entry name" value="SRPBCC_CalC_Aha1-like_4"/>
    <property type="match status" value="1"/>
</dbReference>
<dbReference type="Gene3D" id="3.30.530.20">
    <property type="match status" value="1"/>
</dbReference>
<organism evidence="3 4">
    <name type="scientific">Nemorincola caseinilytica</name>
    <dbReference type="NCBI Taxonomy" id="2054315"/>
    <lineage>
        <taxon>Bacteria</taxon>
        <taxon>Pseudomonadati</taxon>
        <taxon>Bacteroidota</taxon>
        <taxon>Chitinophagia</taxon>
        <taxon>Chitinophagales</taxon>
        <taxon>Chitinophagaceae</taxon>
        <taxon>Nemorincola</taxon>
    </lineage>
</organism>